<evidence type="ECO:0000256" key="2">
    <source>
        <dbReference type="SAM" id="Phobius"/>
    </source>
</evidence>
<keyword evidence="2" id="KW-1133">Transmembrane helix</keyword>
<keyword evidence="4" id="KW-1185">Reference proteome</keyword>
<dbReference type="Proteomes" id="UP001176940">
    <property type="component" value="Unassembled WGS sequence"/>
</dbReference>
<dbReference type="PANTHER" id="PTHR15312:SF1">
    <property type="entry name" value="PROTEIN TYROSINE PHOSPHATASE RECEPTOR TYPE C-ASSOCIATED PROTEIN"/>
    <property type="match status" value="1"/>
</dbReference>
<evidence type="ECO:0000256" key="1">
    <source>
        <dbReference type="SAM" id="MobiDB-lite"/>
    </source>
</evidence>
<keyword evidence="2" id="KW-0472">Membrane</keyword>
<comment type="caution">
    <text evidence="3">The sequence shown here is derived from an EMBL/GenBank/DDBJ whole genome shotgun (WGS) entry which is preliminary data.</text>
</comment>
<feature type="compositionally biased region" description="Acidic residues" evidence="1">
    <location>
        <begin position="112"/>
        <end position="140"/>
    </location>
</feature>
<accession>A0ABN9L7P3</accession>
<proteinExistence type="predicted"/>
<feature type="region of interest" description="Disordered" evidence="1">
    <location>
        <begin position="104"/>
        <end position="140"/>
    </location>
</feature>
<evidence type="ECO:0000313" key="3">
    <source>
        <dbReference type="EMBL" id="CAJ0933785.1"/>
    </source>
</evidence>
<name>A0ABN9L7P3_9NEOB</name>
<dbReference type="InterPro" id="IPR016553">
    <property type="entry name" value="PTPRCAP"/>
</dbReference>
<dbReference type="PANTHER" id="PTHR15312">
    <property type="entry name" value="PROTEIN TYROSINE PHOSPHATASE RECEPTOR TYPE C-ASSOCIATED PROTEIN"/>
    <property type="match status" value="1"/>
</dbReference>
<gene>
    <name evidence="3" type="ORF">RIMI_LOCUS5660060</name>
</gene>
<feature type="transmembrane region" description="Helical" evidence="2">
    <location>
        <begin position="55"/>
        <end position="76"/>
    </location>
</feature>
<dbReference type="EMBL" id="CAUEEQ010009794">
    <property type="protein sequence ID" value="CAJ0933785.1"/>
    <property type="molecule type" value="Genomic_DNA"/>
</dbReference>
<protein>
    <submittedName>
        <fullName evidence="3">Uncharacterized protein</fullName>
    </submittedName>
</protein>
<sequence>MVGGRRTRKESKKVNWRDLVMENRIRTLGTLLIGSWLSLLPVTQASPSDGSSDSTLTVVFLLLLLILLCVALILAWKKLIHTEGGEDYHPQELWGRAQEFMQNAKTRWTPGEQEEESTVEDNQDEEDVELKDEEPDITAL</sequence>
<evidence type="ECO:0000313" key="4">
    <source>
        <dbReference type="Proteomes" id="UP001176940"/>
    </source>
</evidence>
<reference evidence="3" key="1">
    <citation type="submission" date="2023-07" db="EMBL/GenBank/DDBJ databases">
        <authorList>
            <person name="Stuckert A."/>
        </authorList>
    </citation>
    <scope>NUCLEOTIDE SEQUENCE</scope>
</reference>
<keyword evidence="2" id="KW-0812">Transmembrane</keyword>
<organism evidence="3 4">
    <name type="scientific">Ranitomeya imitator</name>
    <name type="common">mimic poison frog</name>
    <dbReference type="NCBI Taxonomy" id="111125"/>
    <lineage>
        <taxon>Eukaryota</taxon>
        <taxon>Metazoa</taxon>
        <taxon>Chordata</taxon>
        <taxon>Craniata</taxon>
        <taxon>Vertebrata</taxon>
        <taxon>Euteleostomi</taxon>
        <taxon>Amphibia</taxon>
        <taxon>Batrachia</taxon>
        <taxon>Anura</taxon>
        <taxon>Neobatrachia</taxon>
        <taxon>Hyloidea</taxon>
        <taxon>Dendrobatidae</taxon>
        <taxon>Dendrobatinae</taxon>
        <taxon>Ranitomeya</taxon>
    </lineage>
</organism>